<feature type="domain" description="Tyr recombinase" evidence="6">
    <location>
        <begin position="199"/>
        <end position="385"/>
    </location>
</feature>
<evidence type="ECO:0000256" key="1">
    <source>
        <dbReference type="ARBA" id="ARBA00008857"/>
    </source>
</evidence>
<dbReference type="Gene3D" id="1.10.150.130">
    <property type="match status" value="1"/>
</dbReference>
<protein>
    <submittedName>
        <fullName evidence="8">DUF4102 domain-containing protein</fullName>
    </submittedName>
</protein>
<dbReference type="InterPro" id="IPR038488">
    <property type="entry name" value="Integrase_DNA-bd_sf"/>
</dbReference>
<evidence type="ECO:0000259" key="6">
    <source>
        <dbReference type="PROSITE" id="PS51898"/>
    </source>
</evidence>
<feature type="domain" description="Core-binding (CB)" evidence="7">
    <location>
        <begin position="96"/>
        <end position="175"/>
    </location>
</feature>
<accession>A0A8H2PM29</accession>
<keyword evidence="2" id="KW-0229">DNA integration</keyword>
<evidence type="ECO:0000256" key="2">
    <source>
        <dbReference type="ARBA" id="ARBA00022908"/>
    </source>
</evidence>
<keyword evidence="3 5" id="KW-0238">DNA-binding</keyword>
<organism evidence="8 9">
    <name type="scientific">Colwellia ponticola</name>
    <dbReference type="NCBI Taxonomy" id="2304625"/>
    <lineage>
        <taxon>Bacteria</taxon>
        <taxon>Pseudomonadati</taxon>
        <taxon>Pseudomonadota</taxon>
        <taxon>Gammaproteobacteria</taxon>
        <taxon>Alteromonadales</taxon>
        <taxon>Colwelliaceae</taxon>
        <taxon>Colwellia</taxon>
    </lineage>
</organism>
<dbReference type="Gene3D" id="3.30.160.390">
    <property type="entry name" value="Integrase, DNA-binding domain"/>
    <property type="match status" value="1"/>
</dbReference>
<dbReference type="GO" id="GO:0006310">
    <property type="term" value="P:DNA recombination"/>
    <property type="evidence" value="ECO:0007669"/>
    <property type="project" value="UniProtKB-KW"/>
</dbReference>
<dbReference type="GO" id="GO:0015074">
    <property type="term" value="P:DNA integration"/>
    <property type="evidence" value="ECO:0007669"/>
    <property type="project" value="UniProtKB-KW"/>
</dbReference>
<keyword evidence="4" id="KW-0233">DNA recombination</keyword>
<keyword evidence="9" id="KW-1185">Reference proteome</keyword>
<dbReference type="AlphaFoldDB" id="A0A8H2PM29"/>
<dbReference type="CDD" id="cd00801">
    <property type="entry name" value="INT_P4_C"/>
    <property type="match status" value="1"/>
</dbReference>
<comment type="similarity">
    <text evidence="1">Belongs to the 'phage' integrase family.</text>
</comment>
<comment type="caution">
    <text evidence="8">The sequence shown here is derived from an EMBL/GenBank/DDBJ whole genome shotgun (WGS) entry which is preliminary data.</text>
</comment>
<evidence type="ECO:0000313" key="8">
    <source>
        <dbReference type="EMBL" id="TMM45755.1"/>
    </source>
</evidence>
<reference evidence="8 9" key="1">
    <citation type="submission" date="2019-05" db="EMBL/GenBank/DDBJ databases">
        <title>Colwellia ponticola sp. nov., isolated from seawater.</title>
        <authorList>
            <person name="Yoon J.-H."/>
        </authorList>
    </citation>
    <scope>NUCLEOTIDE SEQUENCE [LARGE SCALE GENOMIC DNA]</scope>
    <source>
        <strain evidence="8 9">OISW-25</strain>
    </source>
</reference>
<dbReference type="SUPFAM" id="SSF56349">
    <property type="entry name" value="DNA breaking-rejoining enzymes"/>
    <property type="match status" value="1"/>
</dbReference>
<dbReference type="Proteomes" id="UP000307702">
    <property type="component" value="Unassembled WGS sequence"/>
</dbReference>
<dbReference type="InterPro" id="IPR013762">
    <property type="entry name" value="Integrase-like_cat_sf"/>
</dbReference>
<gene>
    <name evidence="8" type="ORF">FCS21_08010</name>
</gene>
<evidence type="ECO:0000256" key="4">
    <source>
        <dbReference type="ARBA" id="ARBA00023172"/>
    </source>
</evidence>
<dbReference type="InterPro" id="IPR010998">
    <property type="entry name" value="Integrase_recombinase_N"/>
</dbReference>
<dbReference type="InterPro" id="IPR044068">
    <property type="entry name" value="CB"/>
</dbReference>
<dbReference type="Pfam" id="PF22022">
    <property type="entry name" value="Phage_int_M"/>
    <property type="match status" value="1"/>
</dbReference>
<dbReference type="Gene3D" id="1.10.443.10">
    <property type="entry name" value="Intergrase catalytic core"/>
    <property type="match status" value="1"/>
</dbReference>
<dbReference type="PROSITE" id="PS51900">
    <property type="entry name" value="CB"/>
    <property type="match status" value="1"/>
</dbReference>
<evidence type="ECO:0000256" key="5">
    <source>
        <dbReference type="PROSITE-ProRule" id="PRU01248"/>
    </source>
</evidence>
<dbReference type="PANTHER" id="PTHR30629:SF2">
    <property type="entry name" value="PROPHAGE INTEGRASE INTS-RELATED"/>
    <property type="match status" value="1"/>
</dbReference>
<dbReference type="Pfam" id="PF00589">
    <property type="entry name" value="Phage_integrase"/>
    <property type="match status" value="1"/>
</dbReference>
<dbReference type="PROSITE" id="PS51898">
    <property type="entry name" value="TYR_RECOMBINASE"/>
    <property type="match status" value="1"/>
</dbReference>
<dbReference type="Pfam" id="PF13356">
    <property type="entry name" value="Arm-DNA-bind_3"/>
    <property type="match status" value="1"/>
</dbReference>
<evidence type="ECO:0000313" key="9">
    <source>
        <dbReference type="Proteomes" id="UP000307702"/>
    </source>
</evidence>
<sequence length="395" mass="45238">MNVQQIKSLIKKSEAGRFRVDDNLYLRISNSKTASWTFRYKINGKRKELTIGNLGEEPTAVPLVKAKSIAANYKVLVKEGMDPKFQNKRTTLSDFKTVDDLAADWLKFCEERLKFPSIPKRVYKKDIAPVIGELPIHEVNPMDIRTVIKTINESGRPTISNDALIYCKQLFNHAIKLGLTQVNPALAFNSKDAGGIEKSRDRFLTIEEIETVFKTMRENKDSFVRQNYLACILLWCLGVRKGELLAAPWSEFDFDKGIWSLPKERSKNGSSIEYPLPLDLIKILQGLKVLACGSDYLFPNRRASKRNPYISPDTLNAALSSLFKKNKLLLDYFTIHDLRRTCRSHLSSLGVAPHVAERCLNHKLPKIIATYDQYDYFEERKQAHELLVNCLSKFF</sequence>
<dbReference type="InterPro" id="IPR011010">
    <property type="entry name" value="DNA_brk_join_enz"/>
</dbReference>
<evidence type="ECO:0000259" key="7">
    <source>
        <dbReference type="PROSITE" id="PS51900"/>
    </source>
</evidence>
<dbReference type="InterPro" id="IPR053876">
    <property type="entry name" value="Phage_int_M"/>
</dbReference>
<dbReference type="PANTHER" id="PTHR30629">
    <property type="entry name" value="PROPHAGE INTEGRASE"/>
    <property type="match status" value="1"/>
</dbReference>
<proteinExistence type="inferred from homology"/>
<dbReference type="EMBL" id="SZVP01000005">
    <property type="protein sequence ID" value="TMM45755.1"/>
    <property type="molecule type" value="Genomic_DNA"/>
</dbReference>
<dbReference type="OrthoDB" id="9795573at2"/>
<dbReference type="InterPro" id="IPR002104">
    <property type="entry name" value="Integrase_catalytic"/>
</dbReference>
<dbReference type="InterPro" id="IPR050808">
    <property type="entry name" value="Phage_Integrase"/>
</dbReference>
<evidence type="ECO:0000256" key="3">
    <source>
        <dbReference type="ARBA" id="ARBA00023125"/>
    </source>
</evidence>
<dbReference type="InterPro" id="IPR025166">
    <property type="entry name" value="Integrase_DNA_bind_dom"/>
</dbReference>
<name>A0A8H2PM29_9GAMM</name>
<dbReference type="RefSeq" id="WP_138622196.1">
    <property type="nucleotide sequence ID" value="NZ_SZVP01000005.1"/>
</dbReference>
<dbReference type="GO" id="GO:0003677">
    <property type="term" value="F:DNA binding"/>
    <property type="evidence" value="ECO:0007669"/>
    <property type="project" value="UniProtKB-UniRule"/>
</dbReference>